<evidence type="ECO:0000313" key="2">
    <source>
        <dbReference type="WBParaSite" id="PEQ_0001301901-mRNA-1"/>
    </source>
</evidence>
<evidence type="ECO:0000313" key="1">
    <source>
        <dbReference type="Proteomes" id="UP000887564"/>
    </source>
</evidence>
<keyword evidence="1" id="KW-1185">Reference proteome</keyword>
<dbReference type="AlphaFoldDB" id="A0A914S759"/>
<organism evidence="1 2">
    <name type="scientific">Parascaris equorum</name>
    <name type="common">Equine roundworm</name>
    <dbReference type="NCBI Taxonomy" id="6256"/>
    <lineage>
        <taxon>Eukaryota</taxon>
        <taxon>Metazoa</taxon>
        <taxon>Ecdysozoa</taxon>
        <taxon>Nematoda</taxon>
        <taxon>Chromadorea</taxon>
        <taxon>Rhabditida</taxon>
        <taxon>Spirurina</taxon>
        <taxon>Ascaridomorpha</taxon>
        <taxon>Ascaridoidea</taxon>
        <taxon>Ascarididae</taxon>
        <taxon>Parascaris</taxon>
    </lineage>
</organism>
<name>A0A914S759_PAREQ</name>
<reference evidence="2" key="1">
    <citation type="submission" date="2022-11" db="UniProtKB">
        <authorList>
            <consortium name="WormBaseParasite"/>
        </authorList>
    </citation>
    <scope>IDENTIFICATION</scope>
</reference>
<protein>
    <submittedName>
        <fullName evidence="2">Uncharacterized protein</fullName>
    </submittedName>
</protein>
<dbReference type="WBParaSite" id="PEQ_0001301901-mRNA-1">
    <property type="protein sequence ID" value="PEQ_0001301901-mRNA-1"/>
    <property type="gene ID" value="PEQ_0001301901"/>
</dbReference>
<dbReference type="Proteomes" id="UP000887564">
    <property type="component" value="Unplaced"/>
</dbReference>
<accession>A0A914S759</accession>
<proteinExistence type="predicted"/>
<sequence>LVSSISAVLVDRPLAFLVLSTEYCGISHPSATAVAALDVLFILVAVPEMIQGVLSVRPKAGGLVGILSVVAQTGVLLLLTQAIGTKHTITLEENETETVMKQNVVKDAVTTSTISLLLDDLKKGYRIEDRDFNIIKDKSKLASLGPALFGFIFYQFDMDLNIDNDETGHVGIAQFPAPRIRPQTISIVTVSDDEGCRWLAIKNGMALLACGRFANRAFHILRIYLDHPYSIFDAVRANVIALRRSAVKYKRRGDEGKGRTGYELSR</sequence>